<evidence type="ECO:0000259" key="8">
    <source>
        <dbReference type="Pfam" id="PF00185"/>
    </source>
</evidence>
<evidence type="ECO:0000256" key="5">
    <source>
        <dbReference type="ARBA" id="ARBA00043884"/>
    </source>
</evidence>
<evidence type="ECO:0000256" key="7">
    <source>
        <dbReference type="HAMAP-Rule" id="MF_00001"/>
    </source>
</evidence>
<proteinExistence type="inferred from homology"/>
<dbReference type="InterPro" id="IPR002082">
    <property type="entry name" value="Asp_carbamoyltransf"/>
</dbReference>
<feature type="binding site" evidence="7">
    <location>
        <position position="136"/>
    </location>
    <ligand>
        <name>carbamoyl phosphate</name>
        <dbReference type="ChEBI" id="CHEBI:58228"/>
    </ligand>
</feature>
<sequence>MSIGLKNKHIISMRDLDRSDLDLLVETAGAIEEGRIKPDMAGRIAALLFFEPSTRTSFSFDSAMKRMGGETLLMKGTGSTSVQKGESFSDTLRTIERYCDIIVMRHAVEGAARFASEVVGLPVVNAGDGANQHPTQALLDLYSIKKTHGTLEKLKIGLVGDLRFGRTVHSLAQALAPYNPEFYFISPGFLEMPEHIKAELTAGGVKYTELKEVDSVVPELDIMYVTRVQRERFADPEDYERLKGSYIITLDTIKDAKEGMRILHPLPRVDEIAEEVDASPHAYYFEQAENGVYMRQAILSILTGAVK</sequence>
<evidence type="ECO:0000313" key="10">
    <source>
        <dbReference type="EMBL" id="MDC7226444.1"/>
    </source>
</evidence>
<evidence type="ECO:0000256" key="4">
    <source>
        <dbReference type="ARBA" id="ARBA00022975"/>
    </source>
</evidence>
<name>A0AAJ1MNI3_9SPIO</name>
<gene>
    <name evidence="7 10" type="primary">pyrB</name>
    <name evidence="10" type="ORF">PQJ61_06740</name>
</gene>
<evidence type="ECO:0000259" key="9">
    <source>
        <dbReference type="Pfam" id="PF02729"/>
    </source>
</evidence>
<evidence type="ECO:0000256" key="3">
    <source>
        <dbReference type="ARBA" id="ARBA00022679"/>
    </source>
</evidence>
<dbReference type="InterPro" id="IPR006131">
    <property type="entry name" value="Asp_carbamoyltransf_Asp/Orn-bd"/>
</dbReference>
<feature type="binding site" evidence="7">
    <location>
        <position position="267"/>
    </location>
    <ligand>
        <name>carbamoyl phosphate</name>
        <dbReference type="ChEBI" id="CHEBI:58228"/>
    </ligand>
</feature>
<dbReference type="HAMAP" id="MF_00001">
    <property type="entry name" value="Asp_carb_tr"/>
    <property type="match status" value="1"/>
</dbReference>
<comment type="catalytic activity">
    <reaction evidence="6 7">
        <text>carbamoyl phosphate + L-aspartate = N-carbamoyl-L-aspartate + phosphate + H(+)</text>
        <dbReference type="Rhea" id="RHEA:20013"/>
        <dbReference type="ChEBI" id="CHEBI:15378"/>
        <dbReference type="ChEBI" id="CHEBI:29991"/>
        <dbReference type="ChEBI" id="CHEBI:32814"/>
        <dbReference type="ChEBI" id="CHEBI:43474"/>
        <dbReference type="ChEBI" id="CHEBI:58228"/>
        <dbReference type="EC" id="2.1.3.2"/>
    </reaction>
</comment>
<protein>
    <recommendedName>
        <fullName evidence="7">Aspartate carbamoyltransferase</fullName>
        <ecNumber evidence="7">2.1.3.2</ecNumber>
    </recommendedName>
    <alternativeName>
        <fullName evidence="7">Aspartate transcarbamylase</fullName>
        <shortName evidence="7">ATCase</shortName>
    </alternativeName>
</protein>
<dbReference type="GO" id="GO:0044205">
    <property type="term" value="P:'de novo' UMP biosynthetic process"/>
    <property type="evidence" value="ECO:0007669"/>
    <property type="project" value="UniProtKB-UniRule"/>
</dbReference>
<dbReference type="NCBIfam" id="TIGR00670">
    <property type="entry name" value="asp_carb_tr"/>
    <property type="match status" value="1"/>
</dbReference>
<dbReference type="Pfam" id="PF00185">
    <property type="entry name" value="OTCace"/>
    <property type="match status" value="1"/>
</dbReference>
<evidence type="ECO:0000256" key="2">
    <source>
        <dbReference type="ARBA" id="ARBA00008896"/>
    </source>
</evidence>
<comment type="function">
    <text evidence="5 7">Catalyzes the condensation of carbamoyl phosphate and aspartate to form carbamoyl aspartate and inorganic phosphate, the committed step in the de novo pyrimidine nucleotide biosynthesis pathway.</text>
</comment>
<dbReference type="EMBL" id="JAQQAL010000011">
    <property type="protein sequence ID" value="MDC7226444.1"/>
    <property type="molecule type" value="Genomic_DNA"/>
</dbReference>
<dbReference type="InterPro" id="IPR006130">
    <property type="entry name" value="Asp/Orn_carbamoylTrfase"/>
</dbReference>
<dbReference type="GO" id="GO:0006520">
    <property type="term" value="P:amino acid metabolic process"/>
    <property type="evidence" value="ECO:0007669"/>
    <property type="project" value="InterPro"/>
</dbReference>
<dbReference type="FunFam" id="3.40.50.1370:FF:000002">
    <property type="entry name" value="Aspartate carbamoyltransferase 2"/>
    <property type="match status" value="1"/>
</dbReference>
<dbReference type="PRINTS" id="PR00101">
    <property type="entry name" value="ATCASE"/>
</dbReference>
<dbReference type="Gene3D" id="3.40.50.1370">
    <property type="entry name" value="Aspartate/ornithine carbamoyltransferase"/>
    <property type="match status" value="2"/>
</dbReference>
<feature type="binding site" evidence="7">
    <location>
        <position position="105"/>
    </location>
    <ligand>
        <name>carbamoyl phosphate</name>
        <dbReference type="ChEBI" id="CHEBI:58228"/>
    </ligand>
</feature>
<feature type="binding site" evidence="7">
    <location>
        <position position="227"/>
    </location>
    <ligand>
        <name>L-aspartate</name>
        <dbReference type="ChEBI" id="CHEBI:29991"/>
    </ligand>
</feature>
<dbReference type="EC" id="2.1.3.2" evidence="7"/>
<dbReference type="NCBIfam" id="NF002032">
    <property type="entry name" value="PRK00856.1"/>
    <property type="match status" value="1"/>
</dbReference>
<dbReference type="AlphaFoldDB" id="A0AAJ1MNI3"/>
<feature type="domain" description="Aspartate/ornithine carbamoyltransferase Asp/Orn-binding" evidence="8">
    <location>
        <begin position="153"/>
        <end position="301"/>
    </location>
</feature>
<dbReference type="GO" id="GO:0004070">
    <property type="term" value="F:aspartate carbamoyltransferase activity"/>
    <property type="evidence" value="ECO:0007669"/>
    <property type="project" value="UniProtKB-UniRule"/>
</dbReference>
<evidence type="ECO:0000256" key="1">
    <source>
        <dbReference type="ARBA" id="ARBA00004852"/>
    </source>
</evidence>
<dbReference type="Pfam" id="PF02729">
    <property type="entry name" value="OTCace_N"/>
    <property type="match status" value="1"/>
</dbReference>
<dbReference type="GO" id="GO:0006207">
    <property type="term" value="P:'de novo' pyrimidine nucleobase biosynthetic process"/>
    <property type="evidence" value="ECO:0007669"/>
    <property type="project" value="InterPro"/>
</dbReference>
<feature type="binding site" evidence="7">
    <location>
        <position position="266"/>
    </location>
    <ligand>
        <name>carbamoyl phosphate</name>
        <dbReference type="ChEBI" id="CHEBI:58228"/>
    </ligand>
</feature>
<feature type="binding site" evidence="7">
    <location>
        <position position="133"/>
    </location>
    <ligand>
        <name>carbamoyl phosphate</name>
        <dbReference type="ChEBI" id="CHEBI:58228"/>
    </ligand>
</feature>
<dbReference type="PROSITE" id="PS00097">
    <property type="entry name" value="CARBAMOYLTRANSFERASE"/>
    <property type="match status" value="1"/>
</dbReference>
<feature type="binding site" evidence="7">
    <location>
        <position position="84"/>
    </location>
    <ligand>
        <name>L-aspartate</name>
        <dbReference type="ChEBI" id="CHEBI:29991"/>
    </ligand>
</feature>
<dbReference type="GO" id="GO:0016597">
    <property type="term" value="F:amino acid binding"/>
    <property type="evidence" value="ECO:0007669"/>
    <property type="project" value="InterPro"/>
</dbReference>
<keyword evidence="3 7" id="KW-0808">Transferase</keyword>
<feature type="domain" description="Aspartate/ornithine carbamoyltransferase carbamoyl-P binding" evidence="9">
    <location>
        <begin position="8"/>
        <end position="145"/>
    </location>
</feature>
<comment type="similarity">
    <text evidence="2 7">Belongs to the aspartate/ornithine carbamoyltransferase superfamily. ATCase family.</text>
</comment>
<feature type="binding site" evidence="7">
    <location>
        <position position="56"/>
    </location>
    <ligand>
        <name>carbamoyl phosphate</name>
        <dbReference type="ChEBI" id="CHEBI:58228"/>
    </ligand>
</feature>
<dbReference type="PANTHER" id="PTHR45753:SF6">
    <property type="entry name" value="ASPARTATE CARBAMOYLTRANSFERASE"/>
    <property type="match status" value="1"/>
</dbReference>
<comment type="caution">
    <text evidence="10">The sequence shown here is derived from an EMBL/GenBank/DDBJ whole genome shotgun (WGS) entry which is preliminary data.</text>
</comment>
<evidence type="ECO:0000256" key="6">
    <source>
        <dbReference type="ARBA" id="ARBA00048859"/>
    </source>
</evidence>
<comment type="pathway">
    <text evidence="1 7">Pyrimidine metabolism; UMP biosynthesis via de novo pathway; (S)-dihydroorotate from bicarbonate: step 2/3.</text>
</comment>
<feature type="binding site" evidence="7">
    <location>
        <position position="55"/>
    </location>
    <ligand>
        <name>carbamoyl phosphate</name>
        <dbReference type="ChEBI" id="CHEBI:58228"/>
    </ligand>
</feature>
<dbReference type="PANTHER" id="PTHR45753">
    <property type="entry name" value="ORNITHINE CARBAMOYLTRANSFERASE, MITOCHONDRIAL"/>
    <property type="match status" value="1"/>
</dbReference>
<dbReference type="Proteomes" id="UP001221217">
    <property type="component" value="Unassembled WGS sequence"/>
</dbReference>
<accession>A0AAJ1MNI3</accession>
<keyword evidence="4 7" id="KW-0665">Pyrimidine biosynthesis</keyword>
<reference evidence="10 11" key="1">
    <citation type="submission" date="2022-12" db="EMBL/GenBank/DDBJ databases">
        <title>Metagenome assembled genome from gulf of manar.</title>
        <authorList>
            <person name="Kohli P."/>
            <person name="Pk S."/>
            <person name="Venkata Ramana C."/>
            <person name="Sasikala C."/>
        </authorList>
    </citation>
    <scope>NUCLEOTIDE SEQUENCE [LARGE SCALE GENOMIC DNA]</scope>
    <source>
        <strain evidence="10">JB008</strain>
    </source>
</reference>
<organism evidence="10 11">
    <name type="scientific">Candidatus Thalassospirochaeta sargassi</name>
    <dbReference type="NCBI Taxonomy" id="3119039"/>
    <lineage>
        <taxon>Bacteria</taxon>
        <taxon>Pseudomonadati</taxon>
        <taxon>Spirochaetota</taxon>
        <taxon>Spirochaetia</taxon>
        <taxon>Spirochaetales</taxon>
        <taxon>Spirochaetaceae</taxon>
        <taxon>Candidatus Thalassospirochaeta</taxon>
    </lineage>
</organism>
<dbReference type="InterPro" id="IPR006132">
    <property type="entry name" value="Asp/Orn_carbamoyltranf_P-bd"/>
</dbReference>
<dbReference type="SUPFAM" id="SSF53671">
    <property type="entry name" value="Aspartate/ornithine carbamoyltransferase"/>
    <property type="match status" value="1"/>
</dbReference>
<dbReference type="InterPro" id="IPR036901">
    <property type="entry name" value="Asp/Orn_carbamoylTrfase_sf"/>
</dbReference>
<feature type="binding site" evidence="7">
    <location>
        <position position="166"/>
    </location>
    <ligand>
        <name>L-aspartate</name>
        <dbReference type="ChEBI" id="CHEBI:29991"/>
    </ligand>
</feature>
<evidence type="ECO:0000313" key="11">
    <source>
        <dbReference type="Proteomes" id="UP001221217"/>
    </source>
</evidence>
<comment type="subunit">
    <text evidence="7">Heterododecamer (2C3:3R2) of six catalytic PyrB chains organized as two trimers (C3), and six regulatory PyrI chains organized as three dimers (R2).</text>
</comment>
<dbReference type="PRINTS" id="PR00100">
    <property type="entry name" value="AOTCASE"/>
</dbReference>